<feature type="region of interest" description="Disordered" evidence="1">
    <location>
        <begin position="245"/>
        <end position="285"/>
    </location>
</feature>
<reference evidence="2 3" key="1">
    <citation type="journal article" date="2007" name="Proc. Natl. Acad. Sci. U.S.A.">
        <title>The tiny eukaryote Ostreococcus provides genomic insights into the paradox of plankton speciation.</title>
        <authorList>
            <person name="Palenik B."/>
            <person name="Grimwood J."/>
            <person name="Aerts A."/>
            <person name="Rouze P."/>
            <person name="Salamov A."/>
            <person name="Putnam N."/>
            <person name="Dupont C."/>
            <person name="Jorgensen R."/>
            <person name="Derelle E."/>
            <person name="Rombauts S."/>
            <person name="Zhou K."/>
            <person name="Otillar R."/>
            <person name="Merchant S.S."/>
            <person name="Podell S."/>
            <person name="Gaasterland T."/>
            <person name="Napoli C."/>
            <person name="Gendler K."/>
            <person name="Manuell A."/>
            <person name="Tai V."/>
            <person name="Vallon O."/>
            <person name="Piganeau G."/>
            <person name="Jancek S."/>
            <person name="Heijde M."/>
            <person name="Jabbari K."/>
            <person name="Bowler C."/>
            <person name="Lohr M."/>
            <person name="Robbens S."/>
            <person name="Werner G."/>
            <person name="Dubchak I."/>
            <person name="Pazour G.J."/>
            <person name="Ren Q."/>
            <person name="Paulsen I."/>
            <person name="Delwiche C."/>
            <person name="Schmutz J."/>
            <person name="Rokhsar D."/>
            <person name="Van de Peer Y."/>
            <person name="Moreau H."/>
            <person name="Grigoriev I.V."/>
        </authorList>
    </citation>
    <scope>NUCLEOTIDE SEQUENCE [LARGE SCALE GENOMIC DNA]</scope>
    <source>
        <strain evidence="2 3">CCE9901</strain>
    </source>
</reference>
<dbReference type="Proteomes" id="UP000001568">
    <property type="component" value="Chromosome 10"/>
</dbReference>
<dbReference type="HOGENOM" id="CLU_872621_0_0_1"/>
<dbReference type="OMA" id="ARWANIR"/>
<dbReference type="SUPFAM" id="SSF47090">
    <property type="entry name" value="PGBD-like"/>
    <property type="match status" value="1"/>
</dbReference>
<dbReference type="GeneID" id="5004063"/>
<keyword evidence="3" id="KW-1185">Reference proteome</keyword>
<dbReference type="InterPro" id="IPR036365">
    <property type="entry name" value="PGBD-like_sf"/>
</dbReference>
<dbReference type="AlphaFoldDB" id="A4S3J9"/>
<name>A4S3J9_OSTLU</name>
<dbReference type="Gramene" id="ABO98224">
    <property type="protein sequence ID" value="ABO98224"/>
    <property type="gene ID" value="OSTLU_26080"/>
</dbReference>
<sequence>MSARLTREFGMGDSGTDVSLAQRLLGRDARRAHGVCDRETTEALRAWQISRGLKPSGFFGASSRAQMAMEEERWRELGGGALLERLWEEEARARDASERANERAGGSGRTRGVVATSTTPREAPRVSRVARGALVLVVASAALGAAARLRNRERFAAFVDSATAWTRESRAKVALDVAREFIGACGARARARWTEIAADFAERRRALVRAAATAISRVRSAAERVATNDALDAGAPLAEGHFDENGRWWESPLPASTPKAADARPRPAEPSPRGGASTARERAEQMRERWVNIRRQQVDVGADERRAIERVSKFLRDAE</sequence>
<feature type="region of interest" description="Disordered" evidence="1">
    <location>
        <begin position="94"/>
        <end position="122"/>
    </location>
</feature>
<dbReference type="InterPro" id="IPR036366">
    <property type="entry name" value="PGBDSf"/>
</dbReference>
<evidence type="ECO:0008006" key="4">
    <source>
        <dbReference type="Google" id="ProtNLM"/>
    </source>
</evidence>
<dbReference type="OrthoDB" id="10660586at2759"/>
<evidence type="ECO:0000256" key="1">
    <source>
        <dbReference type="SAM" id="MobiDB-lite"/>
    </source>
</evidence>
<proteinExistence type="predicted"/>
<accession>A4S3J9</accession>
<organism evidence="2 3">
    <name type="scientific">Ostreococcus lucimarinus (strain CCE9901)</name>
    <dbReference type="NCBI Taxonomy" id="436017"/>
    <lineage>
        <taxon>Eukaryota</taxon>
        <taxon>Viridiplantae</taxon>
        <taxon>Chlorophyta</taxon>
        <taxon>Mamiellophyceae</taxon>
        <taxon>Mamiellales</taxon>
        <taxon>Bathycoccaceae</taxon>
        <taxon>Ostreococcus</taxon>
    </lineage>
</organism>
<protein>
    <recommendedName>
        <fullName evidence="4">Peptidoglycan binding-like domain-containing protein</fullName>
    </recommendedName>
</protein>
<dbReference type="EMBL" id="CP000590">
    <property type="protein sequence ID" value="ABO98224.1"/>
    <property type="molecule type" value="Genomic_DNA"/>
</dbReference>
<dbReference type="Gene3D" id="1.10.101.10">
    <property type="entry name" value="PGBD-like superfamily/PGBD"/>
    <property type="match status" value="1"/>
</dbReference>
<dbReference type="RefSeq" id="XP_001419931.1">
    <property type="nucleotide sequence ID" value="XM_001419894.1"/>
</dbReference>
<dbReference type="KEGG" id="olu:OSTLU_26080"/>
<evidence type="ECO:0000313" key="2">
    <source>
        <dbReference type="EMBL" id="ABO98224.1"/>
    </source>
</evidence>
<gene>
    <name evidence="2" type="ORF">OSTLU_26080</name>
</gene>
<evidence type="ECO:0000313" key="3">
    <source>
        <dbReference type="Proteomes" id="UP000001568"/>
    </source>
</evidence>